<evidence type="ECO:0000313" key="2">
    <source>
        <dbReference type="EMBL" id="NMO13846.1"/>
    </source>
</evidence>
<feature type="transmembrane region" description="Helical" evidence="1">
    <location>
        <begin position="20"/>
        <end position="38"/>
    </location>
</feature>
<gene>
    <name evidence="2" type="ORF">HG543_03075</name>
</gene>
<accession>A0A848L5F2</accession>
<evidence type="ECO:0000256" key="1">
    <source>
        <dbReference type="SAM" id="Phobius"/>
    </source>
</evidence>
<evidence type="ECO:0000313" key="3">
    <source>
        <dbReference type="Proteomes" id="UP000518300"/>
    </source>
</evidence>
<dbReference type="EMBL" id="JABBJJ010000008">
    <property type="protein sequence ID" value="NMO13846.1"/>
    <property type="molecule type" value="Genomic_DNA"/>
</dbReference>
<keyword evidence="1" id="KW-0472">Membrane</keyword>
<organism evidence="2 3">
    <name type="scientific">Pyxidicoccus fallax</name>
    <dbReference type="NCBI Taxonomy" id="394095"/>
    <lineage>
        <taxon>Bacteria</taxon>
        <taxon>Pseudomonadati</taxon>
        <taxon>Myxococcota</taxon>
        <taxon>Myxococcia</taxon>
        <taxon>Myxococcales</taxon>
        <taxon>Cystobacterineae</taxon>
        <taxon>Myxococcaceae</taxon>
        <taxon>Pyxidicoccus</taxon>
    </lineage>
</organism>
<proteinExistence type="predicted"/>
<feature type="transmembrane region" description="Helical" evidence="1">
    <location>
        <begin position="110"/>
        <end position="136"/>
    </location>
</feature>
<reference evidence="2 3" key="1">
    <citation type="submission" date="2020-04" db="EMBL/GenBank/DDBJ databases">
        <title>Draft genome of Pyxidicoccus fallax type strain.</title>
        <authorList>
            <person name="Whitworth D.E."/>
        </authorList>
    </citation>
    <scope>NUCLEOTIDE SEQUENCE [LARGE SCALE GENOMIC DNA]</scope>
    <source>
        <strain evidence="2 3">DSM 14698</strain>
    </source>
</reference>
<dbReference type="AlphaFoldDB" id="A0A848L5F2"/>
<feature type="transmembrane region" description="Helical" evidence="1">
    <location>
        <begin position="202"/>
        <end position="224"/>
    </location>
</feature>
<protein>
    <submittedName>
        <fullName evidence="2">DUF1361 domain-containing protein</fullName>
    </submittedName>
</protein>
<keyword evidence="1" id="KW-1133">Transmembrane helix</keyword>
<keyword evidence="3" id="KW-1185">Reference proteome</keyword>
<dbReference type="InterPro" id="IPR009793">
    <property type="entry name" value="DUF1361"/>
</dbReference>
<dbReference type="Proteomes" id="UP000518300">
    <property type="component" value="Unassembled WGS sequence"/>
</dbReference>
<dbReference type="Pfam" id="PF07099">
    <property type="entry name" value="DUF1361"/>
    <property type="match status" value="1"/>
</dbReference>
<comment type="caution">
    <text evidence="2">The sequence shown here is derived from an EMBL/GenBank/DDBJ whole genome shotgun (WGS) entry which is preliminary data.</text>
</comment>
<name>A0A848L5F2_9BACT</name>
<sequence length="233" mass="26146">MTKSPPATVSFWSVLRRHGVFPVLLSTAAAVGLLALRLDWSERASYAFLTWNLFLAGVPYALSLCARLLMARGLGHGWLLTPLALGWLALFPNAPYLLTDFIHLRQRPVVPLWFDAALLALFAATGWLMGLLSLEVWKEWLERRWGRARAWAFVAVTSVLCGYGIYLGRVERWNSWDVLSEPGRLLSAMAAHLREPDAFPHLTRLTVVFAALVLLSYAVFEAVATRLRCRRAA</sequence>
<keyword evidence="1" id="KW-0812">Transmembrane</keyword>
<feature type="transmembrane region" description="Helical" evidence="1">
    <location>
        <begin position="44"/>
        <end position="66"/>
    </location>
</feature>
<feature type="transmembrane region" description="Helical" evidence="1">
    <location>
        <begin position="148"/>
        <end position="166"/>
    </location>
</feature>
<feature type="transmembrane region" description="Helical" evidence="1">
    <location>
        <begin position="78"/>
        <end position="98"/>
    </location>
</feature>